<protein>
    <submittedName>
        <fullName evidence="3">DUF1016 family protein</fullName>
    </submittedName>
</protein>
<feature type="domain" description="YhcG PDDEXK nuclease" evidence="1">
    <location>
        <begin position="203"/>
        <end position="357"/>
    </location>
</feature>
<accession>A0A938BJM3</accession>
<evidence type="ECO:0000313" key="3">
    <source>
        <dbReference type="EMBL" id="MBM3275477.1"/>
    </source>
</evidence>
<dbReference type="Proteomes" id="UP000703893">
    <property type="component" value="Unassembled WGS sequence"/>
</dbReference>
<dbReference type="Pfam" id="PF06250">
    <property type="entry name" value="YhcG_C"/>
    <property type="match status" value="1"/>
</dbReference>
<dbReference type="InterPro" id="IPR009362">
    <property type="entry name" value="YhcG_C"/>
</dbReference>
<evidence type="ECO:0000259" key="1">
    <source>
        <dbReference type="Pfam" id="PF06250"/>
    </source>
</evidence>
<dbReference type="GO" id="GO:0003676">
    <property type="term" value="F:nucleic acid binding"/>
    <property type="evidence" value="ECO:0007669"/>
    <property type="project" value="InterPro"/>
</dbReference>
<evidence type="ECO:0000259" key="2">
    <source>
        <dbReference type="Pfam" id="PF17761"/>
    </source>
</evidence>
<feature type="domain" description="YhcG N-terminal" evidence="2">
    <location>
        <begin position="16"/>
        <end position="178"/>
    </location>
</feature>
<reference evidence="3 4" key="1">
    <citation type="submission" date="2019-03" db="EMBL/GenBank/DDBJ databases">
        <title>Lake Tanganyika Metagenome-Assembled Genomes (MAGs).</title>
        <authorList>
            <person name="Tran P."/>
        </authorList>
    </citation>
    <scope>NUCLEOTIDE SEQUENCE [LARGE SCALE GENOMIC DNA]</scope>
    <source>
        <strain evidence="3">K_DeepCast_65m_m2_236</strain>
    </source>
</reference>
<sequence length="376" mass="44302">MAEKRPARTDSLYRDVRLVLEQARASAYRAVNVAMVRAYWHVGRLIVEHEQGGRRRAAYGEAVLEDLAQRLTRDFGRGFDVTNLRKMRQFYRMFEIRDAARLELEPAVTGGKRDALRLVSDREAIRQITSGELTWTHYRLLMQVTDPDARQWYTNEASNQHWSTRQLERQISVLYYERLLASRKKAPVRKEAEQKLGRVEPEHFIRDPYVLEFLNLSDYPALRESKVEQAIIDNLQAFLLELGKGFSFVARQKRVRFEDEDFYVDLVFYNYLLRCFVLVDLKVGKLTHQDIGQMDSYVRLFDAHARPPGDNPTIGLILCSRKNEAIAKYSVLAEGRQIFAAKYVKYLPTESELRRELERERRLLERRRPARREPEE</sequence>
<dbReference type="InterPro" id="IPR011856">
    <property type="entry name" value="tRNA_endonuc-like_dom_sf"/>
</dbReference>
<dbReference type="Pfam" id="PF17761">
    <property type="entry name" value="DUF1016_N"/>
    <property type="match status" value="1"/>
</dbReference>
<dbReference type="InterPro" id="IPR053148">
    <property type="entry name" value="PD-DEXK-like_domain"/>
</dbReference>
<comment type="caution">
    <text evidence="3">The sequence shown here is derived from an EMBL/GenBank/DDBJ whole genome shotgun (WGS) entry which is preliminary data.</text>
</comment>
<dbReference type="EMBL" id="VGJX01000590">
    <property type="protein sequence ID" value="MBM3275477.1"/>
    <property type="molecule type" value="Genomic_DNA"/>
</dbReference>
<dbReference type="InterPro" id="IPR041527">
    <property type="entry name" value="YhcG_N"/>
</dbReference>
<proteinExistence type="predicted"/>
<name>A0A938BJM3_9BACT</name>
<evidence type="ECO:0000313" key="4">
    <source>
        <dbReference type="Proteomes" id="UP000703893"/>
    </source>
</evidence>
<dbReference type="AlphaFoldDB" id="A0A938BJM3"/>
<dbReference type="Gene3D" id="3.40.1350.10">
    <property type="match status" value="1"/>
</dbReference>
<dbReference type="PANTHER" id="PTHR30547">
    <property type="entry name" value="UNCHARACTERIZED PROTEIN YHCG-RELATED"/>
    <property type="match status" value="1"/>
</dbReference>
<gene>
    <name evidence="3" type="ORF">FJZ00_10005</name>
</gene>
<organism evidence="3 4">
    <name type="scientific">Candidatus Tanganyikabacteria bacterium</name>
    <dbReference type="NCBI Taxonomy" id="2961651"/>
    <lineage>
        <taxon>Bacteria</taxon>
        <taxon>Bacillati</taxon>
        <taxon>Candidatus Sericytochromatia</taxon>
        <taxon>Candidatus Tanganyikabacteria</taxon>
    </lineage>
</organism>
<dbReference type="PANTHER" id="PTHR30547:SF5">
    <property type="entry name" value="NUCLEASE YHCG-RELATED"/>
    <property type="match status" value="1"/>
</dbReference>